<accession>A0A9D4JC62</accession>
<dbReference type="AlphaFoldDB" id="A0A9D4JC62"/>
<keyword evidence="2" id="KW-1185">Reference proteome</keyword>
<organism evidence="1 2">
    <name type="scientific">Dreissena polymorpha</name>
    <name type="common">Zebra mussel</name>
    <name type="synonym">Mytilus polymorpha</name>
    <dbReference type="NCBI Taxonomy" id="45954"/>
    <lineage>
        <taxon>Eukaryota</taxon>
        <taxon>Metazoa</taxon>
        <taxon>Spiralia</taxon>
        <taxon>Lophotrochozoa</taxon>
        <taxon>Mollusca</taxon>
        <taxon>Bivalvia</taxon>
        <taxon>Autobranchia</taxon>
        <taxon>Heteroconchia</taxon>
        <taxon>Euheterodonta</taxon>
        <taxon>Imparidentia</taxon>
        <taxon>Neoheterodontei</taxon>
        <taxon>Myida</taxon>
        <taxon>Dreissenoidea</taxon>
        <taxon>Dreissenidae</taxon>
        <taxon>Dreissena</taxon>
    </lineage>
</organism>
<protein>
    <submittedName>
        <fullName evidence="1">Uncharacterized protein</fullName>
    </submittedName>
</protein>
<reference evidence="1" key="1">
    <citation type="journal article" date="2019" name="bioRxiv">
        <title>The Genome of the Zebra Mussel, Dreissena polymorpha: A Resource for Invasive Species Research.</title>
        <authorList>
            <person name="McCartney M.A."/>
            <person name="Auch B."/>
            <person name="Kono T."/>
            <person name="Mallez S."/>
            <person name="Zhang Y."/>
            <person name="Obille A."/>
            <person name="Becker A."/>
            <person name="Abrahante J.E."/>
            <person name="Garbe J."/>
            <person name="Badalamenti J.P."/>
            <person name="Herman A."/>
            <person name="Mangelson H."/>
            <person name="Liachko I."/>
            <person name="Sullivan S."/>
            <person name="Sone E.D."/>
            <person name="Koren S."/>
            <person name="Silverstein K.A.T."/>
            <person name="Beckman K.B."/>
            <person name="Gohl D.M."/>
        </authorList>
    </citation>
    <scope>NUCLEOTIDE SEQUENCE</scope>
    <source>
        <strain evidence="1">Duluth1</strain>
        <tissue evidence="1">Whole animal</tissue>
    </source>
</reference>
<dbReference type="Proteomes" id="UP000828390">
    <property type="component" value="Unassembled WGS sequence"/>
</dbReference>
<evidence type="ECO:0000313" key="1">
    <source>
        <dbReference type="EMBL" id="KAH3807591.1"/>
    </source>
</evidence>
<name>A0A9D4JC62_DREPO</name>
<sequence>MANNVAQIWKVALEDCLRTTSDNENRLYNLDGVKCQYIYAVCEMESNPTRVPLLRAFSSV</sequence>
<comment type="caution">
    <text evidence="1">The sequence shown here is derived from an EMBL/GenBank/DDBJ whole genome shotgun (WGS) entry which is preliminary data.</text>
</comment>
<proteinExistence type="predicted"/>
<gene>
    <name evidence="1" type="ORF">DPMN_135937</name>
</gene>
<reference evidence="1" key="2">
    <citation type="submission" date="2020-11" db="EMBL/GenBank/DDBJ databases">
        <authorList>
            <person name="McCartney M.A."/>
            <person name="Auch B."/>
            <person name="Kono T."/>
            <person name="Mallez S."/>
            <person name="Becker A."/>
            <person name="Gohl D.M."/>
            <person name="Silverstein K.A.T."/>
            <person name="Koren S."/>
            <person name="Bechman K.B."/>
            <person name="Herman A."/>
            <person name="Abrahante J.E."/>
            <person name="Garbe J."/>
        </authorList>
    </citation>
    <scope>NUCLEOTIDE SEQUENCE</scope>
    <source>
        <strain evidence="1">Duluth1</strain>
        <tissue evidence="1">Whole animal</tissue>
    </source>
</reference>
<dbReference type="EMBL" id="JAIWYP010000006">
    <property type="protein sequence ID" value="KAH3807591.1"/>
    <property type="molecule type" value="Genomic_DNA"/>
</dbReference>
<evidence type="ECO:0000313" key="2">
    <source>
        <dbReference type="Proteomes" id="UP000828390"/>
    </source>
</evidence>